<dbReference type="GO" id="GO:0016829">
    <property type="term" value="F:lyase activity"/>
    <property type="evidence" value="ECO:0007669"/>
    <property type="project" value="UniProtKB-KW"/>
</dbReference>
<dbReference type="GO" id="GO:0006508">
    <property type="term" value="P:proteolysis"/>
    <property type="evidence" value="ECO:0007669"/>
    <property type="project" value="UniProtKB-KW"/>
</dbReference>
<keyword evidence="7" id="KW-0456">Lyase</keyword>
<dbReference type="PANTHER" id="PTHR13604:SF0">
    <property type="entry name" value="ABASIC SITE PROCESSING PROTEIN HMCES"/>
    <property type="match status" value="1"/>
</dbReference>
<evidence type="ECO:0000313" key="9">
    <source>
        <dbReference type="EMBL" id="PXV91034.1"/>
    </source>
</evidence>
<dbReference type="InterPro" id="IPR036590">
    <property type="entry name" value="SRAP-like"/>
</dbReference>
<evidence type="ECO:0000256" key="4">
    <source>
        <dbReference type="ARBA" id="ARBA00022801"/>
    </source>
</evidence>
<comment type="similarity">
    <text evidence="1 8">Belongs to the SOS response-associated peptidase family.</text>
</comment>
<dbReference type="SUPFAM" id="SSF143081">
    <property type="entry name" value="BB1717-like"/>
    <property type="match status" value="1"/>
</dbReference>
<dbReference type="EMBL" id="QICS01000004">
    <property type="protein sequence ID" value="PXV91034.1"/>
    <property type="molecule type" value="Genomic_DNA"/>
</dbReference>
<evidence type="ECO:0000256" key="1">
    <source>
        <dbReference type="ARBA" id="ARBA00008136"/>
    </source>
</evidence>
<evidence type="ECO:0000256" key="2">
    <source>
        <dbReference type="ARBA" id="ARBA00022670"/>
    </source>
</evidence>
<dbReference type="RefSeq" id="WP_110290969.1">
    <property type="nucleotide sequence ID" value="NZ_QICS01000004.1"/>
</dbReference>
<evidence type="ECO:0000313" key="10">
    <source>
        <dbReference type="Proteomes" id="UP000247523"/>
    </source>
</evidence>
<evidence type="ECO:0000256" key="6">
    <source>
        <dbReference type="ARBA" id="ARBA00023125"/>
    </source>
</evidence>
<reference evidence="9 10" key="1">
    <citation type="submission" date="2018-05" db="EMBL/GenBank/DDBJ databases">
        <title>Genomic Encyclopedia of Type Strains, Phase IV (KMG-IV): sequencing the most valuable type-strain genomes for metagenomic binning, comparative biology and taxonomic classification.</title>
        <authorList>
            <person name="Goeker M."/>
        </authorList>
    </citation>
    <scope>NUCLEOTIDE SEQUENCE [LARGE SCALE GENOMIC DNA]</scope>
    <source>
        <strain evidence="9 10">DSM 28816</strain>
    </source>
</reference>
<dbReference type="AlphaFoldDB" id="A0A318EWK0"/>
<sequence>MCGRYYIDEETAMELQKIVVHIDKKLNPAHYSRDIVPSALAPVITNGSNEMSLELFNWGFLGYNQKGLIINARAETVSEKKSFKDCLSDRRCIIPAKGFYEWDQSRNKFTFQNTKKRIMLMAGLYNADNRFVIITTKANESMEKIHDRMPLVLSENLVHDWLFDSQETINILNKLPPLLERSSDMEQMRLEFY</sequence>
<protein>
    <recommendedName>
        <fullName evidence="8">Abasic site processing protein</fullName>
        <ecNumber evidence="8">3.4.-.-</ecNumber>
    </recommendedName>
</protein>
<evidence type="ECO:0000256" key="8">
    <source>
        <dbReference type="RuleBase" id="RU364100"/>
    </source>
</evidence>
<evidence type="ECO:0000256" key="5">
    <source>
        <dbReference type="ARBA" id="ARBA00023124"/>
    </source>
</evidence>
<dbReference type="GO" id="GO:0008233">
    <property type="term" value="F:peptidase activity"/>
    <property type="evidence" value="ECO:0007669"/>
    <property type="project" value="UniProtKB-KW"/>
</dbReference>
<dbReference type="PANTHER" id="PTHR13604">
    <property type="entry name" value="DC12-RELATED"/>
    <property type="match status" value="1"/>
</dbReference>
<dbReference type="EC" id="3.4.-.-" evidence="8"/>
<evidence type="ECO:0000256" key="7">
    <source>
        <dbReference type="ARBA" id="ARBA00023239"/>
    </source>
</evidence>
<name>A0A318EWK0_9FIRM</name>
<organism evidence="9 10">
    <name type="scientific">Lachnotalea glycerini</name>
    <dbReference type="NCBI Taxonomy" id="1763509"/>
    <lineage>
        <taxon>Bacteria</taxon>
        <taxon>Bacillati</taxon>
        <taxon>Bacillota</taxon>
        <taxon>Clostridia</taxon>
        <taxon>Lachnospirales</taxon>
        <taxon>Lachnospiraceae</taxon>
        <taxon>Lachnotalea</taxon>
    </lineage>
</organism>
<gene>
    <name evidence="9" type="ORF">C8E03_10441</name>
</gene>
<dbReference type="InterPro" id="IPR003738">
    <property type="entry name" value="SRAP"/>
</dbReference>
<dbReference type="Gene3D" id="3.90.1680.10">
    <property type="entry name" value="SOS response associated peptidase-like"/>
    <property type="match status" value="1"/>
</dbReference>
<keyword evidence="3" id="KW-0227">DNA damage</keyword>
<keyword evidence="2 8" id="KW-0645">Protease</keyword>
<proteinExistence type="inferred from homology"/>
<keyword evidence="6" id="KW-0238">DNA-binding</keyword>
<dbReference type="Pfam" id="PF02586">
    <property type="entry name" value="SRAP"/>
    <property type="match status" value="1"/>
</dbReference>
<accession>A0A318EWK0</accession>
<dbReference type="GO" id="GO:0106300">
    <property type="term" value="P:protein-DNA covalent cross-linking repair"/>
    <property type="evidence" value="ECO:0007669"/>
    <property type="project" value="InterPro"/>
</dbReference>
<dbReference type="Proteomes" id="UP000247523">
    <property type="component" value="Unassembled WGS sequence"/>
</dbReference>
<evidence type="ECO:0000256" key="3">
    <source>
        <dbReference type="ARBA" id="ARBA00022763"/>
    </source>
</evidence>
<dbReference type="GO" id="GO:0003697">
    <property type="term" value="F:single-stranded DNA binding"/>
    <property type="evidence" value="ECO:0007669"/>
    <property type="project" value="InterPro"/>
</dbReference>
<keyword evidence="4 8" id="KW-0378">Hydrolase</keyword>
<keyword evidence="5" id="KW-0190">Covalent protein-DNA linkage</keyword>
<comment type="caution">
    <text evidence="9">The sequence shown here is derived from an EMBL/GenBank/DDBJ whole genome shotgun (WGS) entry which is preliminary data.</text>
</comment>